<proteinExistence type="predicted"/>
<evidence type="ECO:0000313" key="1">
    <source>
        <dbReference type="EMBL" id="MBI3126418.1"/>
    </source>
</evidence>
<protein>
    <submittedName>
        <fullName evidence="1">Uncharacterized protein</fullName>
    </submittedName>
</protein>
<dbReference type="Proteomes" id="UP000782312">
    <property type="component" value="Unassembled WGS sequence"/>
</dbReference>
<name>A0A932MM87_UNCTE</name>
<dbReference type="AlphaFoldDB" id="A0A932MM87"/>
<sequence length="66" mass="7098">MSEEKKESTRRGFLLGLLAGVGAIAAFGGAAKGSAAPGPSGAKRPHDPVLYRRTEEAERYYRTLYN</sequence>
<organism evidence="1 2">
    <name type="scientific">Tectimicrobiota bacterium</name>
    <dbReference type="NCBI Taxonomy" id="2528274"/>
    <lineage>
        <taxon>Bacteria</taxon>
        <taxon>Pseudomonadati</taxon>
        <taxon>Nitrospinota/Tectimicrobiota group</taxon>
        <taxon>Candidatus Tectimicrobiota</taxon>
    </lineage>
</organism>
<evidence type="ECO:0000313" key="2">
    <source>
        <dbReference type="Proteomes" id="UP000782312"/>
    </source>
</evidence>
<gene>
    <name evidence="1" type="ORF">HYZ11_02300</name>
</gene>
<dbReference type="InterPro" id="IPR006311">
    <property type="entry name" value="TAT_signal"/>
</dbReference>
<reference evidence="1" key="1">
    <citation type="submission" date="2020-07" db="EMBL/GenBank/DDBJ databases">
        <title>Huge and variable diversity of episymbiotic CPR bacteria and DPANN archaea in groundwater ecosystems.</title>
        <authorList>
            <person name="He C.Y."/>
            <person name="Keren R."/>
            <person name="Whittaker M."/>
            <person name="Farag I.F."/>
            <person name="Doudna J."/>
            <person name="Cate J.H.D."/>
            <person name="Banfield J.F."/>
        </authorList>
    </citation>
    <scope>NUCLEOTIDE SEQUENCE</scope>
    <source>
        <strain evidence="1">NC_groundwater_763_Ag_S-0.2um_68_21</strain>
    </source>
</reference>
<comment type="caution">
    <text evidence="1">The sequence shown here is derived from an EMBL/GenBank/DDBJ whole genome shotgun (WGS) entry which is preliminary data.</text>
</comment>
<accession>A0A932MM87</accession>
<dbReference type="PROSITE" id="PS51318">
    <property type="entry name" value="TAT"/>
    <property type="match status" value="1"/>
</dbReference>
<dbReference type="EMBL" id="JACPUR010000003">
    <property type="protein sequence ID" value="MBI3126418.1"/>
    <property type="molecule type" value="Genomic_DNA"/>
</dbReference>